<sequence length="182" mass="20151">MLQIKGTWPLMLSSYPIEICRQRELMRSISRKTSLQSSPPASHANSEVTASERIVTPAMQSVKDASTQAYSDIDESHTAAHWPEKAAAAANDKAAQDSRVPAPDKGGITLCVKQPLSYTKVHSRTKHYTAEYIQAYVEYHVKVVGVAHVYIMDRFGHSLIQGKPAVLVAASLAPRHFWPRNL</sequence>
<dbReference type="EMBL" id="LGRX02006001">
    <property type="protein sequence ID" value="KAK3277636.1"/>
    <property type="molecule type" value="Genomic_DNA"/>
</dbReference>
<proteinExistence type="predicted"/>
<feature type="compositionally biased region" description="Polar residues" evidence="1">
    <location>
        <begin position="31"/>
        <end position="49"/>
    </location>
</feature>
<organism evidence="2 3">
    <name type="scientific">Cymbomonas tetramitiformis</name>
    <dbReference type="NCBI Taxonomy" id="36881"/>
    <lineage>
        <taxon>Eukaryota</taxon>
        <taxon>Viridiplantae</taxon>
        <taxon>Chlorophyta</taxon>
        <taxon>Pyramimonadophyceae</taxon>
        <taxon>Pyramimonadales</taxon>
        <taxon>Pyramimonadaceae</taxon>
        <taxon>Cymbomonas</taxon>
    </lineage>
</organism>
<evidence type="ECO:0000256" key="1">
    <source>
        <dbReference type="SAM" id="MobiDB-lite"/>
    </source>
</evidence>
<evidence type="ECO:0000313" key="3">
    <source>
        <dbReference type="Proteomes" id="UP001190700"/>
    </source>
</evidence>
<accession>A0AAE0L9Z6</accession>
<dbReference type="Proteomes" id="UP001190700">
    <property type="component" value="Unassembled WGS sequence"/>
</dbReference>
<evidence type="ECO:0000313" key="2">
    <source>
        <dbReference type="EMBL" id="KAK3277636.1"/>
    </source>
</evidence>
<protein>
    <submittedName>
        <fullName evidence="2">Uncharacterized protein</fullName>
    </submittedName>
</protein>
<name>A0AAE0L9Z6_9CHLO</name>
<keyword evidence="3" id="KW-1185">Reference proteome</keyword>
<comment type="caution">
    <text evidence="2">The sequence shown here is derived from an EMBL/GenBank/DDBJ whole genome shotgun (WGS) entry which is preliminary data.</text>
</comment>
<gene>
    <name evidence="2" type="ORF">CYMTET_14364</name>
</gene>
<reference evidence="2 3" key="1">
    <citation type="journal article" date="2015" name="Genome Biol. Evol.">
        <title>Comparative Genomics of a Bacterivorous Green Alga Reveals Evolutionary Causalities and Consequences of Phago-Mixotrophic Mode of Nutrition.</title>
        <authorList>
            <person name="Burns J.A."/>
            <person name="Paasch A."/>
            <person name="Narechania A."/>
            <person name="Kim E."/>
        </authorList>
    </citation>
    <scope>NUCLEOTIDE SEQUENCE [LARGE SCALE GENOMIC DNA]</scope>
    <source>
        <strain evidence="2 3">PLY_AMNH</strain>
    </source>
</reference>
<feature type="region of interest" description="Disordered" evidence="1">
    <location>
        <begin position="30"/>
        <end position="53"/>
    </location>
</feature>
<dbReference type="AlphaFoldDB" id="A0AAE0L9Z6"/>